<keyword evidence="2" id="KW-1185">Reference proteome</keyword>
<proteinExistence type="predicted"/>
<dbReference type="Proteomes" id="UP001476798">
    <property type="component" value="Unassembled WGS sequence"/>
</dbReference>
<accession>A0ABV0P9T2</accession>
<evidence type="ECO:0000313" key="1">
    <source>
        <dbReference type="EMBL" id="MEQ2180210.1"/>
    </source>
</evidence>
<sequence>RMGSSHIKDILLIDVMDTSTSPEQTGQKKVQLKMHPNTCIRMLSVAFSSAFNPVISHRLVNKPNLRLPSTLGVMDFLTSTGRRSNI</sequence>
<gene>
    <name evidence="1" type="ORF">GOODEAATRI_033428</name>
</gene>
<name>A0ABV0P9T2_9TELE</name>
<protein>
    <submittedName>
        <fullName evidence="1">Uncharacterized protein</fullName>
    </submittedName>
</protein>
<comment type="caution">
    <text evidence="1">The sequence shown here is derived from an EMBL/GenBank/DDBJ whole genome shotgun (WGS) entry which is preliminary data.</text>
</comment>
<evidence type="ECO:0000313" key="2">
    <source>
        <dbReference type="Proteomes" id="UP001476798"/>
    </source>
</evidence>
<reference evidence="1 2" key="1">
    <citation type="submission" date="2021-06" db="EMBL/GenBank/DDBJ databases">
        <authorList>
            <person name="Palmer J.M."/>
        </authorList>
    </citation>
    <scope>NUCLEOTIDE SEQUENCE [LARGE SCALE GENOMIC DNA]</scope>
    <source>
        <strain evidence="1 2">GA_2019</strain>
        <tissue evidence="1">Muscle</tissue>
    </source>
</reference>
<organism evidence="1 2">
    <name type="scientific">Goodea atripinnis</name>
    <dbReference type="NCBI Taxonomy" id="208336"/>
    <lineage>
        <taxon>Eukaryota</taxon>
        <taxon>Metazoa</taxon>
        <taxon>Chordata</taxon>
        <taxon>Craniata</taxon>
        <taxon>Vertebrata</taxon>
        <taxon>Euteleostomi</taxon>
        <taxon>Actinopterygii</taxon>
        <taxon>Neopterygii</taxon>
        <taxon>Teleostei</taxon>
        <taxon>Neoteleostei</taxon>
        <taxon>Acanthomorphata</taxon>
        <taxon>Ovalentaria</taxon>
        <taxon>Atherinomorphae</taxon>
        <taxon>Cyprinodontiformes</taxon>
        <taxon>Goodeidae</taxon>
        <taxon>Goodea</taxon>
    </lineage>
</organism>
<feature type="non-terminal residue" evidence="1">
    <location>
        <position position="1"/>
    </location>
</feature>
<dbReference type="EMBL" id="JAHRIO010066919">
    <property type="protein sequence ID" value="MEQ2180210.1"/>
    <property type="molecule type" value="Genomic_DNA"/>
</dbReference>